<gene>
    <name evidence="2" type="ORF">SK803_11550</name>
</gene>
<sequence length="115" mass="11961">MDPCPNWRGSSSSTSTSAPRTATATASAGTRGEMTLTVGLGPGVGFAVWTDAWITSGGVNESPVEYETDEGVTGEFPVGCEHPIEVVVGVLERFVEHGDRSSAVGWEPFSPAPHP</sequence>
<keyword evidence="3" id="KW-1185">Reference proteome</keyword>
<evidence type="ECO:0000313" key="2">
    <source>
        <dbReference type="EMBL" id="MDX8030852.1"/>
    </source>
</evidence>
<dbReference type="InterPro" id="IPR025680">
    <property type="entry name" value="DddI"/>
</dbReference>
<reference evidence="2 3" key="1">
    <citation type="submission" date="2023-11" db="EMBL/GenBank/DDBJ databases">
        <title>Lentzea sokolovensis, sp. nov., Lentzea kristufkii, sp. nov., and Lentzea miocenensis, sp. nov., rare actinobacteria from Sokolov Coal Basin, Miocene lacustrine sediment, Czech Republic.</title>
        <authorList>
            <person name="Lara A."/>
            <person name="Kotroba L."/>
            <person name="Nouioui I."/>
            <person name="Neumann-Schaal M."/>
            <person name="Mast Y."/>
            <person name="Chronakova A."/>
        </authorList>
    </citation>
    <scope>NUCLEOTIDE SEQUENCE [LARGE SCALE GENOMIC DNA]</scope>
    <source>
        <strain evidence="2 3">BCCO 10_0856</strain>
    </source>
</reference>
<comment type="caution">
    <text evidence="2">The sequence shown here is derived from an EMBL/GenBank/DDBJ whole genome shotgun (WGS) entry which is preliminary data.</text>
</comment>
<proteinExistence type="predicted"/>
<evidence type="ECO:0000256" key="1">
    <source>
        <dbReference type="SAM" id="MobiDB-lite"/>
    </source>
</evidence>
<dbReference type="Proteomes" id="UP001285521">
    <property type="component" value="Unassembled WGS sequence"/>
</dbReference>
<organism evidence="2 3">
    <name type="scientific">Lentzea miocenica</name>
    <dbReference type="NCBI Taxonomy" id="3095431"/>
    <lineage>
        <taxon>Bacteria</taxon>
        <taxon>Bacillati</taxon>
        <taxon>Actinomycetota</taxon>
        <taxon>Actinomycetes</taxon>
        <taxon>Pseudonocardiales</taxon>
        <taxon>Pseudonocardiaceae</taxon>
        <taxon>Lentzea</taxon>
    </lineage>
</organism>
<protein>
    <submittedName>
        <fullName evidence="2">Imm1 family immunity protein</fullName>
    </submittedName>
</protein>
<dbReference type="Pfam" id="PF14430">
    <property type="entry name" value="Imm1"/>
    <property type="match status" value="1"/>
</dbReference>
<reference evidence="2 3" key="2">
    <citation type="submission" date="2023-11" db="EMBL/GenBank/DDBJ databases">
        <authorList>
            <person name="Lara A.C."/>
            <person name="Chronakova A."/>
        </authorList>
    </citation>
    <scope>NUCLEOTIDE SEQUENCE [LARGE SCALE GENOMIC DNA]</scope>
    <source>
        <strain evidence="2 3">BCCO 10_0856</strain>
    </source>
</reference>
<feature type="compositionally biased region" description="Low complexity" evidence="1">
    <location>
        <begin position="8"/>
        <end position="31"/>
    </location>
</feature>
<dbReference type="EMBL" id="JAXAVW010000008">
    <property type="protein sequence ID" value="MDX8030852.1"/>
    <property type="molecule type" value="Genomic_DNA"/>
</dbReference>
<dbReference type="RefSeq" id="WP_319966083.1">
    <property type="nucleotide sequence ID" value="NZ_JAXAVW010000008.1"/>
</dbReference>
<feature type="region of interest" description="Disordered" evidence="1">
    <location>
        <begin position="1"/>
        <end position="31"/>
    </location>
</feature>
<evidence type="ECO:0000313" key="3">
    <source>
        <dbReference type="Proteomes" id="UP001285521"/>
    </source>
</evidence>
<accession>A0ABU4SYJ0</accession>
<name>A0ABU4SYJ0_9PSEU</name>